<keyword evidence="9" id="KW-1185">Reference proteome</keyword>
<keyword evidence="4" id="KW-0249">Electron transport</keyword>
<keyword evidence="6" id="KW-0411">Iron-sulfur</keyword>
<protein>
    <submittedName>
        <fullName evidence="8">Ferredoxin</fullName>
    </submittedName>
</protein>
<dbReference type="EMBL" id="BAABJQ010000009">
    <property type="protein sequence ID" value="GAA5187600.1"/>
    <property type="molecule type" value="Genomic_DNA"/>
</dbReference>
<organism evidence="8 9">
    <name type="scientific">Rugosimonospora acidiphila</name>
    <dbReference type="NCBI Taxonomy" id="556531"/>
    <lineage>
        <taxon>Bacteria</taxon>
        <taxon>Bacillati</taxon>
        <taxon>Actinomycetota</taxon>
        <taxon>Actinomycetes</taxon>
        <taxon>Micromonosporales</taxon>
        <taxon>Micromonosporaceae</taxon>
        <taxon>Rugosimonospora</taxon>
    </lineage>
</organism>
<keyword evidence="2" id="KW-0813">Transport</keyword>
<accession>A0ABP9RWJ6</accession>
<evidence type="ECO:0000313" key="9">
    <source>
        <dbReference type="Proteomes" id="UP001501570"/>
    </source>
</evidence>
<dbReference type="PANTHER" id="PTHR36923:SF3">
    <property type="entry name" value="FERREDOXIN"/>
    <property type="match status" value="1"/>
</dbReference>
<dbReference type="SUPFAM" id="SSF54862">
    <property type="entry name" value="4Fe-4S ferredoxins"/>
    <property type="match status" value="1"/>
</dbReference>
<evidence type="ECO:0000256" key="7">
    <source>
        <dbReference type="ARBA" id="ARBA00023291"/>
    </source>
</evidence>
<reference evidence="9" key="1">
    <citation type="journal article" date="2019" name="Int. J. Syst. Evol. Microbiol.">
        <title>The Global Catalogue of Microorganisms (GCM) 10K type strain sequencing project: providing services to taxonomists for standard genome sequencing and annotation.</title>
        <authorList>
            <consortium name="The Broad Institute Genomics Platform"/>
            <consortium name="The Broad Institute Genome Sequencing Center for Infectious Disease"/>
            <person name="Wu L."/>
            <person name="Ma J."/>
        </authorList>
    </citation>
    <scope>NUCLEOTIDE SEQUENCE [LARGE SCALE GENOMIC DNA]</scope>
    <source>
        <strain evidence="9">JCM 18304</strain>
    </source>
</reference>
<evidence type="ECO:0000256" key="1">
    <source>
        <dbReference type="ARBA" id="ARBA00001927"/>
    </source>
</evidence>
<evidence type="ECO:0000313" key="8">
    <source>
        <dbReference type="EMBL" id="GAA5187600.1"/>
    </source>
</evidence>
<dbReference type="PANTHER" id="PTHR36923">
    <property type="entry name" value="FERREDOXIN"/>
    <property type="match status" value="1"/>
</dbReference>
<dbReference type="Pfam" id="PF13370">
    <property type="entry name" value="Fer4_13"/>
    <property type="match status" value="1"/>
</dbReference>
<comment type="caution">
    <text evidence="8">The sequence shown here is derived from an EMBL/GenBank/DDBJ whole genome shotgun (WGS) entry which is preliminary data.</text>
</comment>
<evidence type="ECO:0000256" key="6">
    <source>
        <dbReference type="ARBA" id="ARBA00023014"/>
    </source>
</evidence>
<dbReference type="RefSeq" id="WP_345631017.1">
    <property type="nucleotide sequence ID" value="NZ_BAABJQ010000009.1"/>
</dbReference>
<dbReference type="Gene3D" id="3.30.70.20">
    <property type="match status" value="1"/>
</dbReference>
<comment type="cofactor">
    <cofactor evidence="1">
        <name>[3Fe-4S] cluster</name>
        <dbReference type="ChEBI" id="CHEBI:21137"/>
    </cofactor>
</comment>
<evidence type="ECO:0000256" key="4">
    <source>
        <dbReference type="ARBA" id="ARBA00022982"/>
    </source>
</evidence>
<keyword evidence="3" id="KW-0479">Metal-binding</keyword>
<name>A0ABP9RWJ6_9ACTN</name>
<evidence type="ECO:0000256" key="2">
    <source>
        <dbReference type="ARBA" id="ARBA00022448"/>
    </source>
</evidence>
<sequence>MRVTADTGKCVGSGQCVLLVLEVFDQREEDGLVALVDERPPPERREAVRQAALSCPAGAIEVADD</sequence>
<keyword evidence="7" id="KW-0003">3Fe-4S</keyword>
<proteinExistence type="predicted"/>
<gene>
    <name evidence="8" type="ORF">GCM10023322_36320</name>
</gene>
<dbReference type="InterPro" id="IPR051269">
    <property type="entry name" value="Fe-S_cluster_ET"/>
</dbReference>
<dbReference type="Proteomes" id="UP001501570">
    <property type="component" value="Unassembled WGS sequence"/>
</dbReference>
<evidence type="ECO:0000256" key="3">
    <source>
        <dbReference type="ARBA" id="ARBA00022723"/>
    </source>
</evidence>
<evidence type="ECO:0000256" key="5">
    <source>
        <dbReference type="ARBA" id="ARBA00023004"/>
    </source>
</evidence>
<keyword evidence="5" id="KW-0408">Iron</keyword>